<evidence type="ECO:0000256" key="5">
    <source>
        <dbReference type="ARBA" id="ARBA00022781"/>
    </source>
</evidence>
<evidence type="ECO:0000256" key="8">
    <source>
        <dbReference type="ARBA" id="ARBA00023136"/>
    </source>
</evidence>
<evidence type="ECO:0000256" key="9">
    <source>
        <dbReference type="ARBA" id="ARBA00023310"/>
    </source>
</evidence>
<keyword evidence="7 12" id="KW-0406">Ion transport</keyword>
<proteinExistence type="inferred from homology"/>
<dbReference type="EMBL" id="MFUG01000005">
    <property type="protein sequence ID" value="OGI76323.1"/>
    <property type="molecule type" value="Genomic_DNA"/>
</dbReference>
<keyword evidence="2 12" id="KW-0813">Transport</keyword>
<dbReference type="InterPro" id="IPR050059">
    <property type="entry name" value="ATP_synthase_B_chain"/>
</dbReference>
<keyword evidence="4 12" id="KW-0812">Transmembrane</keyword>
<sequence>MDEFIATFHIDWKLMLAQAVNFGLVFLVFYLLAAKPLSKLMKDRTGEISKGLDDAKRSNELLQKATEEYEKNTIKLRQLSIDAQTELQKDLERLKEKNLEKIKADNDAWTKKRTEQMEIDKKALVEEAKSELVSLAMLAAKKIMEDKNQKN</sequence>
<keyword evidence="12" id="KW-1003">Cell membrane</keyword>
<evidence type="ECO:0000256" key="4">
    <source>
        <dbReference type="ARBA" id="ARBA00022692"/>
    </source>
</evidence>
<dbReference type="InterPro" id="IPR002146">
    <property type="entry name" value="ATP_synth_b/b'su_bac/chlpt"/>
</dbReference>
<dbReference type="HAMAP" id="MF_01398">
    <property type="entry name" value="ATP_synth_b_bprime"/>
    <property type="match status" value="1"/>
</dbReference>
<dbReference type="PANTHER" id="PTHR33445">
    <property type="entry name" value="ATP SYNTHASE SUBUNIT B', CHLOROPLASTIC"/>
    <property type="match status" value="1"/>
</dbReference>
<comment type="similarity">
    <text evidence="1 12 13">Belongs to the ATPase B chain family.</text>
</comment>
<dbReference type="GO" id="GO:0046933">
    <property type="term" value="F:proton-transporting ATP synthase activity, rotational mechanism"/>
    <property type="evidence" value="ECO:0007669"/>
    <property type="project" value="UniProtKB-UniRule"/>
</dbReference>
<keyword evidence="5 12" id="KW-0375">Hydrogen ion transport</keyword>
<comment type="function">
    <text evidence="12">Component of the F(0) channel, it forms part of the peripheral stalk, linking F(1) to F(0).</text>
</comment>
<name>A0A1F6W322_9BACT</name>
<evidence type="ECO:0000256" key="2">
    <source>
        <dbReference type="ARBA" id="ARBA00022448"/>
    </source>
</evidence>
<keyword evidence="9 12" id="KW-0066">ATP synthesis</keyword>
<keyword evidence="3 12" id="KW-0138">CF(0)</keyword>
<evidence type="ECO:0000256" key="12">
    <source>
        <dbReference type="HAMAP-Rule" id="MF_01398"/>
    </source>
</evidence>
<evidence type="ECO:0000256" key="1">
    <source>
        <dbReference type="ARBA" id="ARBA00005513"/>
    </source>
</evidence>
<accession>A0A1F6W322</accession>
<evidence type="ECO:0000256" key="6">
    <source>
        <dbReference type="ARBA" id="ARBA00022989"/>
    </source>
</evidence>
<dbReference type="STRING" id="1801756.A3C67_00395"/>
<gene>
    <name evidence="12" type="primary">atpF</name>
    <name evidence="15" type="ORF">A3C67_00395</name>
</gene>
<feature type="transmembrane region" description="Helical" evidence="12">
    <location>
        <begin position="12"/>
        <end position="34"/>
    </location>
</feature>
<dbReference type="GO" id="GO:0045259">
    <property type="term" value="C:proton-transporting ATP synthase complex"/>
    <property type="evidence" value="ECO:0007669"/>
    <property type="project" value="UniProtKB-KW"/>
</dbReference>
<evidence type="ECO:0000256" key="13">
    <source>
        <dbReference type="RuleBase" id="RU003848"/>
    </source>
</evidence>
<keyword evidence="14" id="KW-0175">Coiled coil</keyword>
<evidence type="ECO:0000313" key="16">
    <source>
        <dbReference type="Proteomes" id="UP000179275"/>
    </source>
</evidence>
<comment type="subunit">
    <text evidence="12">F-type ATPases have 2 components, F(1) - the catalytic core - and F(0) - the membrane proton channel. F(1) has five subunits: alpha(3), beta(3), gamma(1), delta(1), epsilon(1). F(0) has three main subunits: a(1), b(2) and c(10-14). The alpha and beta chains form an alternating ring which encloses part of the gamma chain. F(1) is attached to F(0) by a central stalk formed by the gamma and epsilon chains, while a peripheral stalk is formed by the delta and b chains.</text>
</comment>
<keyword evidence="8 12" id="KW-0472">Membrane</keyword>
<evidence type="ECO:0000256" key="14">
    <source>
        <dbReference type="SAM" id="Coils"/>
    </source>
</evidence>
<evidence type="ECO:0000256" key="10">
    <source>
        <dbReference type="ARBA" id="ARBA00025198"/>
    </source>
</evidence>
<dbReference type="PANTHER" id="PTHR33445:SF2">
    <property type="entry name" value="ATP SYNTHASE SUBUNIT B', CHLOROPLASTIC"/>
    <property type="match status" value="1"/>
</dbReference>
<feature type="coiled-coil region" evidence="14">
    <location>
        <begin position="52"/>
        <end position="104"/>
    </location>
</feature>
<comment type="caution">
    <text evidence="15">The sequence shown here is derived from an EMBL/GenBank/DDBJ whole genome shotgun (WGS) entry which is preliminary data.</text>
</comment>
<evidence type="ECO:0000256" key="3">
    <source>
        <dbReference type="ARBA" id="ARBA00022547"/>
    </source>
</evidence>
<comment type="subcellular location">
    <subcellularLocation>
        <location evidence="12">Cell membrane</location>
        <topology evidence="12">Single-pass membrane protein</topology>
    </subcellularLocation>
    <subcellularLocation>
        <location evidence="11">Endomembrane system</location>
        <topology evidence="11">Single-pass membrane protein</topology>
    </subcellularLocation>
</comment>
<evidence type="ECO:0000256" key="7">
    <source>
        <dbReference type="ARBA" id="ARBA00023065"/>
    </source>
</evidence>
<dbReference type="GO" id="GO:0012505">
    <property type="term" value="C:endomembrane system"/>
    <property type="evidence" value="ECO:0007669"/>
    <property type="project" value="UniProtKB-SubCell"/>
</dbReference>
<dbReference type="GO" id="GO:0005886">
    <property type="term" value="C:plasma membrane"/>
    <property type="evidence" value="ECO:0007669"/>
    <property type="project" value="UniProtKB-SubCell"/>
</dbReference>
<protein>
    <recommendedName>
        <fullName evidence="12">ATP synthase subunit b</fullName>
    </recommendedName>
    <alternativeName>
        <fullName evidence="12">ATP synthase F(0) sector subunit b</fullName>
    </alternativeName>
    <alternativeName>
        <fullName evidence="12">ATPase subunit I</fullName>
    </alternativeName>
    <alternativeName>
        <fullName evidence="12">F-type ATPase subunit b</fullName>
        <shortName evidence="12">F-ATPase subunit b</shortName>
    </alternativeName>
</protein>
<organism evidence="15 16">
    <name type="scientific">Candidatus Nomurabacteria bacterium RIFCSPHIGHO2_02_FULL_42_19</name>
    <dbReference type="NCBI Taxonomy" id="1801756"/>
    <lineage>
        <taxon>Bacteria</taxon>
        <taxon>Candidatus Nomuraibacteriota</taxon>
    </lineage>
</organism>
<dbReference type="GO" id="GO:0046961">
    <property type="term" value="F:proton-transporting ATPase activity, rotational mechanism"/>
    <property type="evidence" value="ECO:0007669"/>
    <property type="project" value="TreeGrafter"/>
</dbReference>
<evidence type="ECO:0000256" key="11">
    <source>
        <dbReference type="ARBA" id="ARBA00037847"/>
    </source>
</evidence>
<evidence type="ECO:0000313" key="15">
    <source>
        <dbReference type="EMBL" id="OGI76323.1"/>
    </source>
</evidence>
<reference evidence="15 16" key="1">
    <citation type="journal article" date="2016" name="Nat. Commun.">
        <title>Thousands of microbial genomes shed light on interconnected biogeochemical processes in an aquifer system.</title>
        <authorList>
            <person name="Anantharaman K."/>
            <person name="Brown C.T."/>
            <person name="Hug L.A."/>
            <person name="Sharon I."/>
            <person name="Castelle C.J."/>
            <person name="Probst A.J."/>
            <person name="Thomas B.C."/>
            <person name="Singh A."/>
            <person name="Wilkins M.J."/>
            <person name="Karaoz U."/>
            <person name="Brodie E.L."/>
            <person name="Williams K.H."/>
            <person name="Hubbard S.S."/>
            <person name="Banfield J.F."/>
        </authorList>
    </citation>
    <scope>NUCLEOTIDE SEQUENCE [LARGE SCALE GENOMIC DNA]</scope>
</reference>
<dbReference type="Proteomes" id="UP000179275">
    <property type="component" value="Unassembled WGS sequence"/>
</dbReference>
<dbReference type="CDD" id="cd06503">
    <property type="entry name" value="ATP-synt_Fo_b"/>
    <property type="match status" value="1"/>
</dbReference>
<dbReference type="AlphaFoldDB" id="A0A1F6W322"/>
<comment type="function">
    <text evidence="10 12">F(1)F(0) ATP synthase produces ATP from ADP in the presence of a proton or sodium gradient. F-type ATPases consist of two structural domains, F(1) containing the extramembraneous catalytic core and F(0) containing the membrane proton channel, linked together by a central stalk and a peripheral stalk. During catalysis, ATP synthesis in the catalytic domain of F(1) is coupled via a rotary mechanism of the central stalk subunits to proton translocation.</text>
</comment>
<keyword evidence="6 12" id="KW-1133">Transmembrane helix</keyword>
<dbReference type="Pfam" id="PF00430">
    <property type="entry name" value="ATP-synt_B"/>
    <property type="match status" value="1"/>
</dbReference>